<dbReference type="InterPro" id="IPR011010">
    <property type="entry name" value="DNA_brk_join_enz"/>
</dbReference>
<evidence type="ECO:0008006" key="7">
    <source>
        <dbReference type="Google" id="ProtNLM"/>
    </source>
</evidence>
<protein>
    <recommendedName>
        <fullName evidence="7">Phage integrase SAM-like domain-containing protein</fullName>
    </recommendedName>
</protein>
<dbReference type="InterPro" id="IPR035386">
    <property type="entry name" value="Arm-DNA-bind_5"/>
</dbReference>
<keyword evidence="2" id="KW-0233">DNA recombination</keyword>
<dbReference type="GO" id="GO:0006310">
    <property type="term" value="P:DNA recombination"/>
    <property type="evidence" value="ECO:0007669"/>
    <property type="project" value="UniProtKB-KW"/>
</dbReference>
<dbReference type="InterPro" id="IPR013762">
    <property type="entry name" value="Integrase-like_cat_sf"/>
</dbReference>
<dbReference type="GO" id="GO:0015074">
    <property type="term" value="P:DNA integration"/>
    <property type="evidence" value="ECO:0007669"/>
    <property type="project" value="InterPro"/>
</dbReference>
<gene>
    <name evidence="5" type="ORF">NIASO_15550</name>
</gene>
<dbReference type="Proteomes" id="UP000003586">
    <property type="component" value="Chromosome"/>
</dbReference>
<dbReference type="SUPFAM" id="SSF56349">
    <property type="entry name" value="DNA breaking-rejoining enzymes"/>
    <property type="match status" value="1"/>
</dbReference>
<keyword evidence="1" id="KW-0238">DNA-binding</keyword>
<evidence type="ECO:0000313" key="6">
    <source>
        <dbReference type="Proteomes" id="UP000003586"/>
    </source>
</evidence>
<evidence type="ECO:0000313" key="5">
    <source>
        <dbReference type="EMBL" id="AHF17860.1"/>
    </source>
</evidence>
<name>W0F473_9BACT</name>
<reference evidence="5 6" key="1">
    <citation type="submission" date="2013-12" db="EMBL/GenBank/DDBJ databases">
        <authorList>
            <consortium name="DOE Joint Genome Institute"/>
            <person name="Eisen J."/>
            <person name="Huntemann M."/>
            <person name="Han J."/>
            <person name="Chen A."/>
            <person name="Kyrpides N."/>
            <person name="Mavromatis K."/>
            <person name="Markowitz V."/>
            <person name="Palaniappan K."/>
            <person name="Ivanova N."/>
            <person name="Schaumberg A."/>
            <person name="Pati A."/>
            <person name="Liolios K."/>
            <person name="Nordberg H.P."/>
            <person name="Cantor M.N."/>
            <person name="Hua S.X."/>
            <person name="Woyke T."/>
        </authorList>
    </citation>
    <scope>NUCLEOTIDE SEQUENCE [LARGE SCALE GENOMIC DNA]</scope>
    <source>
        <strain evidence="6">DSM 19437</strain>
    </source>
</reference>
<evidence type="ECO:0000256" key="1">
    <source>
        <dbReference type="ARBA" id="ARBA00023125"/>
    </source>
</evidence>
<dbReference type="EMBL" id="CP007035">
    <property type="protein sequence ID" value="AHF17860.1"/>
    <property type="molecule type" value="Genomic_DNA"/>
</dbReference>
<dbReference type="Gene3D" id="1.10.443.10">
    <property type="entry name" value="Intergrase catalytic core"/>
    <property type="match status" value="1"/>
</dbReference>
<organism evidence="5 6">
    <name type="scientific">Niabella soli DSM 19437</name>
    <dbReference type="NCBI Taxonomy" id="929713"/>
    <lineage>
        <taxon>Bacteria</taxon>
        <taxon>Pseudomonadati</taxon>
        <taxon>Bacteroidota</taxon>
        <taxon>Chitinophagia</taxon>
        <taxon>Chitinophagales</taxon>
        <taxon>Chitinophagaceae</taxon>
        <taxon>Niabella</taxon>
    </lineage>
</organism>
<proteinExistence type="predicted"/>
<dbReference type="eggNOG" id="COG0582">
    <property type="taxonomic scope" value="Bacteria"/>
</dbReference>
<dbReference type="InterPro" id="IPR010998">
    <property type="entry name" value="Integrase_recombinase_N"/>
</dbReference>
<dbReference type="Pfam" id="PF13102">
    <property type="entry name" value="Phage_int_SAM_5"/>
    <property type="match status" value="1"/>
</dbReference>
<dbReference type="STRING" id="929713.NIASO_15550"/>
<evidence type="ECO:0000259" key="3">
    <source>
        <dbReference type="Pfam" id="PF13102"/>
    </source>
</evidence>
<dbReference type="AlphaFoldDB" id="W0F473"/>
<evidence type="ECO:0000259" key="4">
    <source>
        <dbReference type="Pfam" id="PF17293"/>
    </source>
</evidence>
<dbReference type="Gene3D" id="1.10.150.130">
    <property type="match status" value="1"/>
</dbReference>
<accession>W0F473</accession>
<dbReference type="Pfam" id="PF17293">
    <property type="entry name" value="Arm-DNA-bind_5"/>
    <property type="match status" value="1"/>
</dbReference>
<dbReference type="HOGENOM" id="CLU_577256_0_0_10"/>
<dbReference type="KEGG" id="nso:NIASO_15550"/>
<sequence>MPFARVLILPIWKNAGITPAIVNQREDIMAVSIGILINYRNRKNKKGLYPIHIRVTIDNNPQYYLVDLPVKVSMEDWTGHDLFWVAETNPYNLEINEAINQMRTKIIDLHRSLYSQKRKLSFYHIDKVLGFKGNREVFNDYFKNYMRKPPPTVVLTDVTWEKYDAFIKHLDKFNPALRFDEIDWEMVARIRNYLAQQRGRKGDLLAPATIKSYFDKFKVVLEYAAKRDGMLDIKQVESFFEDVKISVPDKEEGLHLEITEIKSFKKVVTDKQYPAQKRDQRLFLFQIYTGYYYNDLKVLKRKHVRKDFEHGYYIIGERDKNGNATIIPLWKFPDGVATLEEFMDPNTESEYWFRRNIFVDPQVYNRNVKVIAKAAGINREISNKIARHTQKTFSFSGIFRMPLRMISLIQSNSSSIPASTFCVRAFCLFSCAASSTGVPLLSAFCSSRSARLLIHSCTQAGIGLRVKIPGWPA</sequence>
<evidence type="ECO:0000256" key="2">
    <source>
        <dbReference type="ARBA" id="ARBA00023172"/>
    </source>
</evidence>
<dbReference type="GO" id="GO:0003677">
    <property type="term" value="F:DNA binding"/>
    <property type="evidence" value="ECO:0007669"/>
    <property type="project" value="UniProtKB-KW"/>
</dbReference>
<dbReference type="InterPro" id="IPR025269">
    <property type="entry name" value="SAM-like_dom"/>
</dbReference>
<keyword evidence="6" id="KW-1185">Reference proteome</keyword>
<feature type="domain" description="Phage integrase SAM-like" evidence="3">
    <location>
        <begin position="138"/>
        <end position="235"/>
    </location>
</feature>
<feature type="domain" description="Arm DNA-binding" evidence="4">
    <location>
        <begin position="37"/>
        <end position="125"/>
    </location>
</feature>